<dbReference type="SUPFAM" id="SSF48452">
    <property type="entry name" value="TPR-like"/>
    <property type="match status" value="1"/>
</dbReference>
<dbReference type="EMBL" id="JAMTCO010000013">
    <property type="protein sequence ID" value="MCP2272577.1"/>
    <property type="molecule type" value="Genomic_DNA"/>
</dbReference>
<proteinExistence type="predicted"/>
<evidence type="ECO:0000313" key="2">
    <source>
        <dbReference type="Proteomes" id="UP001205185"/>
    </source>
</evidence>
<keyword evidence="2" id="KW-1185">Reference proteome</keyword>
<dbReference type="Gene3D" id="3.40.50.300">
    <property type="entry name" value="P-loop containing nucleotide triphosphate hydrolases"/>
    <property type="match status" value="1"/>
</dbReference>
<dbReference type="PANTHER" id="PTHR46082">
    <property type="entry name" value="ATP/GTP-BINDING PROTEIN-RELATED"/>
    <property type="match status" value="1"/>
</dbReference>
<comment type="caution">
    <text evidence="1">The sequence shown here is derived from an EMBL/GenBank/DDBJ whole genome shotgun (WGS) entry which is preliminary data.</text>
</comment>
<dbReference type="InterPro" id="IPR027417">
    <property type="entry name" value="P-loop_NTPase"/>
</dbReference>
<dbReference type="PANTHER" id="PTHR46082:SF6">
    <property type="entry name" value="AAA+ ATPASE DOMAIN-CONTAINING PROTEIN-RELATED"/>
    <property type="match status" value="1"/>
</dbReference>
<organism evidence="1 2">
    <name type="scientific">Actinokineospora diospyrosa</name>
    <dbReference type="NCBI Taxonomy" id="103728"/>
    <lineage>
        <taxon>Bacteria</taxon>
        <taxon>Bacillati</taxon>
        <taxon>Actinomycetota</taxon>
        <taxon>Actinomycetes</taxon>
        <taxon>Pseudonocardiales</taxon>
        <taxon>Pseudonocardiaceae</taxon>
        <taxon>Actinokineospora</taxon>
    </lineage>
</organism>
<protein>
    <submittedName>
        <fullName evidence="1">Tetratricopeptide repeat-containing protein</fullName>
    </submittedName>
</protein>
<dbReference type="Proteomes" id="UP001205185">
    <property type="component" value="Unassembled WGS sequence"/>
</dbReference>
<dbReference type="Pfam" id="PF13374">
    <property type="entry name" value="TPR_10"/>
    <property type="match status" value="3"/>
</dbReference>
<evidence type="ECO:0000313" key="1">
    <source>
        <dbReference type="EMBL" id="MCP2272577.1"/>
    </source>
</evidence>
<name>A0ABT1IIU0_9PSEU</name>
<accession>A0ABT1IIU0</accession>
<reference evidence="1 2" key="1">
    <citation type="submission" date="2022-06" db="EMBL/GenBank/DDBJ databases">
        <title>Genomic Encyclopedia of Archaeal and Bacterial Type Strains, Phase II (KMG-II): from individual species to whole genera.</title>
        <authorList>
            <person name="Goeker M."/>
        </authorList>
    </citation>
    <scope>NUCLEOTIDE SEQUENCE [LARGE SCALE GENOMIC DNA]</scope>
    <source>
        <strain evidence="1 2">DSM 44255</strain>
    </source>
</reference>
<dbReference type="InterPro" id="IPR053137">
    <property type="entry name" value="NLR-like"/>
</dbReference>
<dbReference type="InterPro" id="IPR011990">
    <property type="entry name" value="TPR-like_helical_dom_sf"/>
</dbReference>
<sequence length="656" mass="69997">MSGLPFRSGAVPAVVDGFQPRLVPELESLVSGGVVLSGLGGVGKTQTAAEYAGRASVDLLGWVTAASRSSLVSGLAELGAVVTGSVVEDAERGARRFLDWCASTDRPWLVVFDDLADPADVKDLWPTTGSTGRLVVTTRRNERWALQTATRRLVSLDVFTEAQSAAYLRGVLGDAPGADDLAVLLGQLPLALSQAAAYLEMTPGTTCGTYIAKWRGTPLREMFPDEDGGSETVAKTWAISIDAADNLAPAGLARPMLSVMSMLDPNGIPLPVLTAEPILTYLSTGSGETVGVDEAARALGALRRLNLITVDTEPSGPIARVHALVQQVSRERLPAERWALLTRLVADAVLASWPDVERDTEHAAMLRANTVVLAEFGGGHLWQSGCHELLLRAGRSLGEAGQVRAGVSYFQSLRAAAEQHLGPDHPDTFRTRNSTGYWQRQAGDLAGSYDTVVRLYADRLRVLGPDHPDTLTSRSNLARQLDKAGKLAEAAEAFTDLLADRIRILGPDHPDTFTSRSNLARQLGRTGDAAGAVHALASLLDDRTRVLGPDHPDTLTTRNNLAYWRGVAGHSGVAEAFAELLVDRLRVLGPDHPHTLATRSNLAIYQGKSGDAAGAAHALAELLADRLRVLGPDHPATLATRQKLALWRRRAGLIDE</sequence>
<gene>
    <name evidence="1" type="ORF">LV75_005103</name>
</gene>
<dbReference type="RefSeq" id="WP_253889502.1">
    <property type="nucleotide sequence ID" value="NZ_BAAAVB010000008.1"/>
</dbReference>
<dbReference type="SUPFAM" id="SSF52540">
    <property type="entry name" value="P-loop containing nucleoside triphosphate hydrolases"/>
    <property type="match status" value="1"/>
</dbReference>
<dbReference type="Gene3D" id="1.25.40.10">
    <property type="entry name" value="Tetratricopeptide repeat domain"/>
    <property type="match status" value="2"/>
</dbReference>